<feature type="domain" description="C2H2-type" evidence="6">
    <location>
        <begin position="493"/>
        <end position="513"/>
    </location>
</feature>
<sequence>MTSYSYYPQTPMSSGEDFSLYSFSDSYDTSSAPQYASYMPATSYDSYPSQQVVDKSGLTSQSPSYSPAMSTSNPYEMPSHYASASDCGASGPSTISSAMASPSLSGQNPAEWQQGGLGVMVHDEFHHPESHYGSFDNTENFSSEKIPGCVGESMSISSASFPTTSSISSFSTTASASYPPLQQDRFRQDSQHEVHYGQHFKAPSTPASAARSPHPVSPAMARVAGHRRASLPSARVAAQHMSSPLAQEQMSPEEPMTPHPQQRAPAPQQGLHQPPFFSQSSGVFVPPLQSSYPSLIEPFNAYTSAPYPTSITQSPRQMYVNPPSPAMSQTSYNMSGPIRTDSRASQWQPYPRSHSVMSAHSHVSRHSSGSNESDENKVICPIASCGRPIRDLKAHMLTHQSERPEKCPIPSCPYHLKGFARKYDKNRHTLTHYKGTMVCDFCPGSGSSSEKSFNRTDVFKRHLQSVHNVEQTTPNSRRRKPAAAKKGVRETPGVCRTCGVTFASAQELHDHIDDCVLRIVQQTEPSEEINERLLSSVADDEDVKATLTRHNLPTSLEGPTSFSGDEEDAEDDSSLKAHPRNGDEASEQSGGDCGDAFIKTENNTKAKSGKGLTWSKGGVTLNSQAGKGRRKRNYPLSWGASQDKMRMKKRVLCVYDGQRRLCKDDMMLSADNEVRIPLPGTGNEGFHNRRWITDLDILTMRRAEAFHGATVEERGPWMDDDSTVDIERLMAIPQAVV</sequence>
<feature type="region of interest" description="Disordered" evidence="5">
    <location>
        <begin position="188"/>
        <end position="275"/>
    </location>
</feature>
<reference evidence="7 8" key="1">
    <citation type="submission" date="2018-02" db="EMBL/GenBank/DDBJ databases">
        <title>Draft genome sequences of Elsinoe sp., causing black scab on jojoba.</title>
        <authorList>
            <person name="Stodart B."/>
            <person name="Jeffress S."/>
            <person name="Ash G."/>
            <person name="Arun Chinnappa K."/>
        </authorList>
    </citation>
    <scope>NUCLEOTIDE SEQUENCE [LARGE SCALE GENOMIC DNA]</scope>
    <source>
        <strain evidence="7 8">Hillstone_2</strain>
    </source>
</reference>
<evidence type="ECO:0000256" key="4">
    <source>
        <dbReference type="ARBA" id="ARBA00022833"/>
    </source>
</evidence>
<dbReference type="SUPFAM" id="SSF57667">
    <property type="entry name" value="beta-beta-alpha zinc fingers"/>
    <property type="match status" value="1"/>
</dbReference>
<feature type="compositionally biased region" description="Polar residues" evidence="5">
    <location>
        <begin position="240"/>
        <end position="250"/>
    </location>
</feature>
<evidence type="ECO:0000313" key="7">
    <source>
        <dbReference type="EMBL" id="TKX27396.1"/>
    </source>
</evidence>
<feature type="compositionally biased region" description="Polar residues" evidence="5">
    <location>
        <begin position="91"/>
        <end position="111"/>
    </location>
</feature>
<protein>
    <submittedName>
        <fullName evidence="7">Putative nucleic acid binding protein 1</fullName>
    </submittedName>
</protein>
<feature type="domain" description="C2H2-type" evidence="6">
    <location>
        <begin position="405"/>
        <end position="432"/>
    </location>
</feature>
<keyword evidence="2" id="KW-0677">Repeat</keyword>
<evidence type="ECO:0000313" key="8">
    <source>
        <dbReference type="Proteomes" id="UP000308133"/>
    </source>
</evidence>
<dbReference type="GO" id="GO:0008270">
    <property type="term" value="F:zinc ion binding"/>
    <property type="evidence" value="ECO:0007669"/>
    <property type="project" value="UniProtKB-KW"/>
</dbReference>
<accession>A0A4U7BE96</accession>
<dbReference type="InterPro" id="IPR036236">
    <property type="entry name" value="Znf_C2H2_sf"/>
</dbReference>
<dbReference type="PANTHER" id="PTHR19818">
    <property type="entry name" value="ZINC FINGER PROTEIN ZIC AND GLI"/>
    <property type="match status" value="1"/>
</dbReference>
<dbReference type="InterPro" id="IPR050329">
    <property type="entry name" value="GLI_C2H2-zinc-finger"/>
</dbReference>
<evidence type="ECO:0000259" key="6">
    <source>
        <dbReference type="SMART" id="SM00355"/>
    </source>
</evidence>
<name>A0A4U7BE96_9PEZI</name>
<evidence type="ECO:0000256" key="1">
    <source>
        <dbReference type="ARBA" id="ARBA00022723"/>
    </source>
</evidence>
<comment type="caution">
    <text evidence="7">The sequence shown here is derived from an EMBL/GenBank/DDBJ whole genome shotgun (WGS) entry which is preliminary data.</text>
</comment>
<dbReference type="AlphaFoldDB" id="A0A4U7BE96"/>
<keyword evidence="1" id="KW-0479">Metal-binding</keyword>
<dbReference type="Proteomes" id="UP000308133">
    <property type="component" value="Unassembled WGS sequence"/>
</dbReference>
<feature type="region of interest" description="Disordered" evidence="5">
    <location>
        <begin position="335"/>
        <end position="375"/>
    </location>
</feature>
<feature type="compositionally biased region" description="Polar residues" evidence="5">
    <location>
        <begin position="52"/>
        <end position="74"/>
    </location>
</feature>
<evidence type="ECO:0000256" key="3">
    <source>
        <dbReference type="ARBA" id="ARBA00022771"/>
    </source>
</evidence>
<dbReference type="InterPro" id="IPR013087">
    <property type="entry name" value="Znf_C2H2_type"/>
</dbReference>
<dbReference type="EMBL" id="PTQR01000004">
    <property type="protein sequence ID" value="TKX27396.1"/>
    <property type="molecule type" value="Genomic_DNA"/>
</dbReference>
<dbReference type="GO" id="GO:0045944">
    <property type="term" value="P:positive regulation of transcription by RNA polymerase II"/>
    <property type="evidence" value="ECO:0007669"/>
    <property type="project" value="UniProtKB-ARBA"/>
</dbReference>
<feature type="domain" description="C2H2-type" evidence="6">
    <location>
        <begin position="378"/>
        <end position="399"/>
    </location>
</feature>
<evidence type="ECO:0000256" key="5">
    <source>
        <dbReference type="SAM" id="MobiDB-lite"/>
    </source>
</evidence>
<dbReference type="GO" id="GO:0005634">
    <property type="term" value="C:nucleus"/>
    <property type="evidence" value="ECO:0007669"/>
    <property type="project" value="UniProtKB-ARBA"/>
</dbReference>
<feature type="region of interest" description="Disordered" evidence="5">
    <location>
        <begin position="467"/>
        <end position="488"/>
    </location>
</feature>
<evidence type="ECO:0000256" key="2">
    <source>
        <dbReference type="ARBA" id="ARBA00022737"/>
    </source>
</evidence>
<dbReference type="PANTHER" id="PTHR19818:SF139">
    <property type="entry name" value="PAIR-RULE PROTEIN ODD-PAIRED"/>
    <property type="match status" value="1"/>
</dbReference>
<dbReference type="SMART" id="SM00355">
    <property type="entry name" value="ZnF_C2H2"/>
    <property type="match status" value="4"/>
</dbReference>
<feature type="compositionally biased region" description="Polar residues" evidence="5">
    <location>
        <begin position="548"/>
        <end position="560"/>
    </location>
</feature>
<feature type="region of interest" description="Disordered" evidence="5">
    <location>
        <begin position="52"/>
        <end position="112"/>
    </location>
</feature>
<organism evidence="7 8">
    <name type="scientific">Elsinoe australis</name>
    <dbReference type="NCBI Taxonomy" id="40998"/>
    <lineage>
        <taxon>Eukaryota</taxon>
        <taxon>Fungi</taxon>
        <taxon>Dikarya</taxon>
        <taxon>Ascomycota</taxon>
        <taxon>Pezizomycotina</taxon>
        <taxon>Dothideomycetes</taxon>
        <taxon>Dothideomycetidae</taxon>
        <taxon>Myriangiales</taxon>
        <taxon>Elsinoaceae</taxon>
        <taxon>Elsinoe</taxon>
    </lineage>
</organism>
<feature type="compositionally biased region" description="Low complexity" evidence="5">
    <location>
        <begin position="353"/>
        <end position="371"/>
    </location>
</feature>
<dbReference type="Gene3D" id="3.30.160.60">
    <property type="entry name" value="Classic Zinc Finger"/>
    <property type="match status" value="1"/>
</dbReference>
<gene>
    <name evidence="7" type="ORF">C1H76_0233</name>
</gene>
<feature type="region of interest" description="Disordered" evidence="5">
    <location>
        <begin position="546"/>
        <end position="635"/>
    </location>
</feature>
<feature type="compositionally biased region" description="Low complexity" evidence="5">
    <location>
        <begin position="259"/>
        <end position="269"/>
    </location>
</feature>
<proteinExistence type="predicted"/>
<keyword evidence="3" id="KW-0863">Zinc-finger</keyword>
<feature type="compositionally biased region" description="Low complexity" evidence="5">
    <location>
        <begin position="202"/>
        <end position="214"/>
    </location>
</feature>
<feature type="domain" description="C2H2-type" evidence="6">
    <location>
        <begin position="437"/>
        <end position="467"/>
    </location>
</feature>
<dbReference type="GO" id="GO:0000978">
    <property type="term" value="F:RNA polymerase II cis-regulatory region sequence-specific DNA binding"/>
    <property type="evidence" value="ECO:0007669"/>
    <property type="project" value="TreeGrafter"/>
</dbReference>
<dbReference type="GO" id="GO:0000981">
    <property type="term" value="F:DNA-binding transcription factor activity, RNA polymerase II-specific"/>
    <property type="evidence" value="ECO:0007669"/>
    <property type="project" value="TreeGrafter"/>
</dbReference>
<keyword evidence="4" id="KW-0862">Zinc</keyword>